<evidence type="ECO:0000256" key="4">
    <source>
        <dbReference type="ARBA" id="ARBA00021881"/>
    </source>
</evidence>
<dbReference type="InterPro" id="IPR036388">
    <property type="entry name" value="WH-like_DNA-bd_sf"/>
</dbReference>
<comment type="subcellular location">
    <subcellularLocation>
        <location evidence="1">Vacuole membrane</location>
        <topology evidence="1">Peripheral membrane protein</topology>
    </subcellularLocation>
</comment>
<dbReference type="SUPFAM" id="SSF46785">
    <property type="entry name" value="Winged helix' DNA-binding domain"/>
    <property type="match status" value="1"/>
</dbReference>
<organism evidence="7">
    <name type="scientific">Eremomyces bilateralis CBS 781.70</name>
    <dbReference type="NCBI Taxonomy" id="1392243"/>
    <lineage>
        <taxon>Eukaryota</taxon>
        <taxon>Fungi</taxon>
        <taxon>Dikarya</taxon>
        <taxon>Ascomycota</taxon>
        <taxon>Pezizomycotina</taxon>
        <taxon>Dothideomycetes</taxon>
        <taxon>Dothideomycetes incertae sedis</taxon>
        <taxon>Eremomycetales</taxon>
        <taxon>Eremomycetaceae</taxon>
        <taxon>Eremomyces</taxon>
    </lineage>
</organism>
<reference evidence="7 9" key="1">
    <citation type="submission" date="2020-01" db="EMBL/GenBank/DDBJ databases">
        <authorList>
            <consortium name="DOE Joint Genome Institute"/>
            <person name="Haridas S."/>
            <person name="Albert R."/>
            <person name="Binder M."/>
            <person name="Bloem J."/>
            <person name="Labutti K."/>
            <person name="Salamov A."/>
            <person name="Andreopoulos B."/>
            <person name="Baker S.E."/>
            <person name="Barry K."/>
            <person name="Bills G."/>
            <person name="Bluhm B.H."/>
            <person name="Cannon C."/>
            <person name="Castanera R."/>
            <person name="Culley D.E."/>
            <person name="Daum C."/>
            <person name="Ezra D."/>
            <person name="Gonzalez J.B."/>
            <person name="Henrissat B."/>
            <person name="Kuo A."/>
            <person name="Liang C."/>
            <person name="Lipzen A."/>
            <person name="Lutzoni F."/>
            <person name="Magnuson J."/>
            <person name="Mondo S."/>
            <person name="Nolan M."/>
            <person name="Ohm R."/>
            <person name="Pangilinan J."/>
            <person name="Park H.-J."/>
            <person name="Ramirez L."/>
            <person name="Alfaro M."/>
            <person name="Sun H."/>
            <person name="Tritt A."/>
            <person name="Yoshinaga Y."/>
            <person name="Zwiers L.-H."/>
            <person name="Turgeon B.G."/>
            <person name="Goodwin S.B."/>
            <person name="Spatafora J.W."/>
            <person name="Crous P.W."/>
            <person name="Grigoriev I.V."/>
        </authorList>
    </citation>
    <scope>NUCLEOTIDE SEQUENCE</scope>
    <source>
        <strain evidence="7 9">CBS 781.70</strain>
    </source>
</reference>
<reference evidence="9" key="3">
    <citation type="submission" date="2025-04" db="UniProtKB">
        <authorList>
            <consortium name="RefSeq"/>
        </authorList>
    </citation>
    <scope>IDENTIFICATION</scope>
    <source>
        <strain evidence="9">CBS 781.70</strain>
    </source>
</reference>
<dbReference type="OrthoDB" id="39497at2759"/>
<feature type="compositionally biased region" description="Basic and acidic residues" evidence="5">
    <location>
        <begin position="1599"/>
        <end position="1610"/>
    </location>
</feature>
<feature type="region of interest" description="Disordered" evidence="5">
    <location>
        <begin position="797"/>
        <end position="879"/>
    </location>
</feature>
<dbReference type="PANTHER" id="PTHR13179">
    <property type="entry name" value="DEP DOMAIN CONTAINING PROTEIN 5"/>
    <property type="match status" value="1"/>
</dbReference>
<dbReference type="GO" id="GO:0010508">
    <property type="term" value="P:positive regulation of autophagy"/>
    <property type="evidence" value="ECO:0007669"/>
    <property type="project" value="TreeGrafter"/>
</dbReference>
<dbReference type="Gene3D" id="1.10.10.10">
    <property type="entry name" value="Winged helix-like DNA-binding domain superfamily/Winged helix DNA-binding domain"/>
    <property type="match status" value="1"/>
</dbReference>
<feature type="compositionally biased region" description="Basic and acidic residues" evidence="5">
    <location>
        <begin position="677"/>
        <end position="687"/>
    </location>
</feature>
<evidence type="ECO:0000256" key="2">
    <source>
        <dbReference type="ARBA" id="ARBA00005643"/>
    </source>
</evidence>
<dbReference type="PROSITE" id="PS50186">
    <property type="entry name" value="DEP"/>
    <property type="match status" value="1"/>
</dbReference>
<evidence type="ECO:0000313" key="9">
    <source>
        <dbReference type="RefSeq" id="XP_033535791.1"/>
    </source>
</evidence>
<feature type="compositionally biased region" description="Polar residues" evidence="5">
    <location>
        <begin position="719"/>
        <end position="734"/>
    </location>
</feature>
<dbReference type="InterPro" id="IPR027244">
    <property type="entry name" value="IML1"/>
</dbReference>
<evidence type="ECO:0000313" key="7">
    <source>
        <dbReference type="EMBL" id="KAF1814160.1"/>
    </source>
</evidence>
<feature type="compositionally biased region" description="Polar residues" evidence="5">
    <location>
        <begin position="658"/>
        <end position="676"/>
    </location>
</feature>
<feature type="compositionally biased region" description="Low complexity" evidence="5">
    <location>
        <begin position="1383"/>
        <end position="1392"/>
    </location>
</feature>
<feature type="compositionally biased region" description="Low complexity" evidence="5">
    <location>
        <begin position="1764"/>
        <end position="1782"/>
    </location>
</feature>
<feature type="domain" description="DEP" evidence="6">
    <location>
        <begin position="1266"/>
        <end position="1341"/>
    </location>
</feature>
<comment type="similarity">
    <text evidence="2">Belongs to the IML1 family.</text>
</comment>
<evidence type="ECO:0000256" key="1">
    <source>
        <dbReference type="ARBA" id="ARBA00004148"/>
    </source>
</evidence>
<dbReference type="PANTHER" id="PTHR13179:SF8">
    <property type="entry name" value="GATOR COMPLEX PROTEIN DEPDC5"/>
    <property type="match status" value="1"/>
</dbReference>
<feature type="region of interest" description="Disordered" evidence="5">
    <location>
        <begin position="1598"/>
        <end position="1644"/>
    </location>
</feature>
<dbReference type="EMBL" id="ML975153">
    <property type="protein sequence ID" value="KAF1814160.1"/>
    <property type="molecule type" value="Genomic_DNA"/>
</dbReference>
<dbReference type="InterPro" id="IPR048255">
    <property type="entry name" value="IML1_N"/>
</dbReference>
<dbReference type="InterPro" id="IPR036390">
    <property type="entry name" value="WH_DNA-bd_sf"/>
</dbReference>
<feature type="compositionally biased region" description="Low complexity" evidence="5">
    <location>
        <begin position="815"/>
        <end position="831"/>
    </location>
</feature>
<accession>A0A6G1G8D4</accession>
<dbReference type="CDD" id="cd04449">
    <property type="entry name" value="DEP_DEPDC5-like"/>
    <property type="match status" value="1"/>
</dbReference>
<dbReference type="GO" id="GO:1904262">
    <property type="term" value="P:negative regulation of TORC1 signaling"/>
    <property type="evidence" value="ECO:0007669"/>
    <property type="project" value="TreeGrafter"/>
</dbReference>
<dbReference type="RefSeq" id="XP_033535791.1">
    <property type="nucleotide sequence ID" value="XM_033678996.1"/>
</dbReference>
<proteinExistence type="inferred from homology"/>
<dbReference type="GeneID" id="54419566"/>
<reference evidence="9" key="2">
    <citation type="submission" date="2020-04" db="EMBL/GenBank/DDBJ databases">
        <authorList>
            <consortium name="NCBI Genome Project"/>
        </authorList>
    </citation>
    <scope>NUCLEOTIDE SEQUENCE</scope>
    <source>
        <strain evidence="9">CBS 781.70</strain>
    </source>
</reference>
<dbReference type="GO" id="GO:0005096">
    <property type="term" value="F:GTPase activator activity"/>
    <property type="evidence" value="ECO:0007669"/>
    <property type="project" value="InterPro"/>
</dbReference>
<evidence type="ECO:0000256" key="3">
    <source>
        <dbReference type="ARBA" id="ARBA00018529"/>
    </source>
</evidence>
<feature type="region of interest" description="Disordered" evidence="5">
    <location>
        <begin position="1741"/>
        <end position="1782"/>
    </location>
</feature>
<feature type="region of interest" description="Disordered" evidence="5">
    <location>
        <begin position="1354"/>
        <end position="1403"/>
    </location>
</feature>
<name>A0A6G1G8D4_9PEZI</name>
<dbReference type="Pfam" id="PF19418">
    <property type="entry name" value="DEPDC5_CTD"/>
    <property type="match status" value="1"/>
</dbReference>
<feature type="region of interest" description="Disordered" evidence="5">
    <location>
        <begin position="647"/>
        <end position="739"/>
    </location>
</feature>
<evidence type="ECO:0000313" key="8">
    <source>
        <dbReference type="Proteomes" id="UP000504638"/>
    </source>
</evidence>
<gene>
    <name evidence="7 9" type="ORF">P152DRAFT_456390</name>
</gene>
<protein>
    <recommendedName>
        <fullName evidence="3">Vacuolar membrane-associated protein IML1</fullName>
    </recommendedName>
    <alternativeName>
        <fullName evidence="4">Vacuolar membrane-associated protein iml1</fullName>
    </alternativeName>
</protein>
<feature type="compositionally biased region" description="Polar residues" evidence="5">
    <location>
        <begin position="1614"/>
        <end position="1634"/>
    </location>
</feature>
<evidence type="ECO:0000259" key="6">
    <source>
        <dbReference type="PROSITE" id="PS50186"/>
    </source>
</evidence>
<keyword evidence="8" id="KW-1185">Reference proteome</keyword>
<feature type="region of interest" description="Disordered" evidence="5">
    <location>
        <begin position="753"/>
        <end position="784"/>
    </location>
</feature>
<dbReference type="GO" id="GO:0005774">
    <property type="term" value="C:vacuolar membrane"/>
    <property type="evidence" value="ECO:0007669"/>
    <property type="project" value="UniProtKB-SubCell"/>
</dbReference>
<dbReference type="SMART" id="SM00049">
    <property type="entry name" value="DEP"/>
    <property type="match status" value="1"/>
</dbReference>
<feature type="region of interest" description="Disordered" evidence="5">
    <location>
        <begin position="470"/>
        <end position="492"/>
    </location>
</feature>
<dbReference type="Pfam" id="PF00610">
    <property type="entry name" value="DEP"/>
    <property type="match status" value="1"/>
</dbReference>
<dbReference type="GO" id="GO:1990130">
    <property type="term" value="C:GATOR1 complex"/>
    <property type="evidence" value="ECO:0007669"/>
    <property type="project" value="TreeGrafter"/>
</dbReference>
<dbReference type="GO" id="GO:0035556">
    <property type="term" value="P:intracellular signal transduction"/>
    <property type="evidence" value="ECO:0007669"/>
    <property type="project" value="InterPro"/>
</dbReference>
<evidence type="ECO:0000256" key="5">
    <source>
        <dbReference type="SAM" id="MobiDB-lite"/>
    </source>
</evidence>
<feature type="compositionally biased region" description="Polar residues" evidence="5">
    <location>
        <begin position="859"/>
        <end position="877"/>
    </location>
</feature>
<dbReference type="InterPro" id="IPR000591">
    <property type="entry name" value="DEP_dom"/>
</dbReference>
<sequence length="1782" mass="198979">MATPQTSRIQKICTLWTHQEGFSKEDVVFNADRFQELGLLPESMAQIIPIKQGGAVMGFQNETFGSLKDDAGRTSGQTNNLQKKHDSSESRPITLDENGVQIPGGKAVDAEKAFIFITKDATPDLKTKHPGLHISVAEGVAASFGLKNRMQVVVSAACSEIHAASHVELTFRDQYLSRADMWQMAISELSGHAIYRDQRILFLGAIKATVKNVYIDGQKRKSAYFSPRTKAIFRSESARYILFIQMSREMWDFDSEGSGEIMFNKVINGFLPELFKHWMSMNSHHLVSIILFTRLEYDDGVETTDEQPQRVKDFYRVVVSDMASADWVNILYQLKREFKTFLRDVSITPQDPRGNSPEGQSILADGITAPSYTVAGTPTMAVRGNVLEAINLASSQFSKDYIDRDLIRTGISVVVISAGTGVFEVDYPLLKLTTDTLIGSGIGIDLVCLSPMPLHSVPLFKYRNPRVREDVKRNSQSPFPKPTPPNEPILQGLTPVDKSVLSQSYSSEQQMVNDAAVVRKLQTLNEPVPGEWSYAMPHWVDISFWTRPSDEEALSLGLSDLTSSKSRSRTSKERTFQVRCRMYELQMMGVMENEMSNISIPLLREHPLHPSHRIIDPSKRRHSEHGLVDRTATMAFMDKHDEAVFHPIPLKHRERSPKAQSQKAGSGMPESNSTYGTEDKSDPKNQHAIEPTRAPADYLEWNLKKRPSGATTFPRRKQSATSLFSNADSTSSRPPATRKISFFGPNAEVQKASAVTEVSTPDWEIHKKNAGRGMPSNNTRPSNTMSFTRQILATLTRSNSSLSSQPQPPGGGTPGSHSKSSSGDPSRPSKPIDISSLPIPDQSKGSTPVEDTGSAETIKATQSSIKLGSTPDNSKPQETGAILSVASRNRRFDPRHEGPPGSIVNPIPKVLSPASALSPWLVLVNPCNPKNNDITLAGHFRRWQHVFPKPLPASQIKWKSLCSPAAVPLTNDFFPSAEQLKVEYHESLYRIAPNVDFEPEPGKTRESLVRELIGCRLSHGFQLIIGPAVAEFLGTRERDLVNIFSKEYMSRDGATVFMAVGSAIHQLVCVAGGEVEVRRFNRKPAAEVDGGQKQFIYESYIRTAFAEEYEPRTAIFSHPRAEYNWNYIDSFLAGYHDEFTDVLRFWRARYVLIPVELPKNRLIPELSEEEIRIEGIQKLTRLWEKQRFIPPEERHYQARAKKSYIEANPLQIEYQTRDPSAVVASGLESTILAEGEGAFQTQLFSDDELYSTRNIDIQKLAMDLQGDGGIRMMDRRWHLRLHYNCFIGFDLTTWILHNFSDIKVRQDAENLGNELMDQGLFQHVQRKHRFRDGNFFYQIADKYRLPRDRSWFSSRRAGPSIPSTPMTDTPKPRPQSVDRSRSRTLSNSSSDSGAKTPTKSTRRVKLSKVMRYDVDRHKRSNRPEIINLHYDRLHNPENCYHIRIDWMNVTAKLIDESLHYWATTAERHGLKLVEVPIAEACRLIDVHPFRAPFLIKLAVQPSPSKSKPHQYFDASSFSPLVPTDLFYLHKALLKHFNFVLDMESASSFPPDLRVEFSWGNPDYQYPQYLHRSGVIFAQINDDGEFLLVANRLVHNRGTTTERSKFDKPDPPHSSVPQPRMTSSTGGLRNTSPTASPVVRPASVAEGSITTPSRASIAPFSFVAASPLAPSTNLAYGPARTGTPTAETIARELGTFCADAVALRKFFDEEAARLSESRNLGIGSPRPTPNLGPTGLVPGSTDLNIPTLGLPESITRGGMGTPEPAAGSGRSSRVSGRESAGSG</sequence>
<feature type="compositionally biased region" description="Polar residues" evidence="5">
    <location>
        <begin position="775"/>
        <end position="784"/>
    </location>
</feature>
<dbReference type="Proteomes" id="UP000504638">
    <property type="component" value="Unplaced"/>
</dbReference>
<dbReference type="Pfam" id="PF12257">
    <property type="entry name" value="IML1"/>
    <property type="match status" value="1"/>
</dbReference>
<dbReference type="InterPro" id="IPR045838">
    <property type="entry name" value="DEPDC5_CTD"/>
</dbReference>
<feature type="region of interest" description="Disordered" evidence="5">
    <location>
        <begin position="67"/>
        <end position="98"/>
    </location>
</feature>